<feature type="region of interest" description="Disordered" evidence="7">
    <location>
        <begin position="483"/>
        <end position="508"/>
    </location>
</feature>
<dbReference type="InterPro" id="IPR054708">
    <property type="entry name" value="MTPAP-like_central"/>
</dbReference>
<dbReference type="GO" id="GO:0005730">
    <property type="term" value="C:nucleolus"/>
    <property type="evidence" value="ECO:0007669"/>
    <property type="project" value="TreeGrafter"/>
</dbReference>
<dbReference type="InterPro" id="IPR045862">
    <property type="entry name" value="Trf4-like"/>
</dbReference>
<keyword evidence="11" id="KW-1185">Reference proteome</keyword>
<feature type="domain" description="PAP-associated" evidence="8">
    <location>
        <begin position="283"/>
        <end position="343"/>
    </location>
</feature>
<dbReference type="CDD" id="cd05402">
    <property type="entry name" value="NT_PAP_TUTase"/>
    <property type="match status" value="1"/>
</dbReference>
<dbReference type="Gene3D" id="1.10.1410.10">
    <property type="match status" value="1"/>
</dbReference>
<dbReference type="SUPFAM" id="SSF81301">
    <property type="entry name" value="Nucleotidyltransferase"/>
    <property type="match status" value="1"/>
</dbReference>
<dbReference type="Pfam" id="PF03828">
    <property type="entry name" value="PAP_assoc"/>
    <property type="match status" value="1"/>
</dbReference>
<evidence type="ECO:0000256" key="1">
    <source>
        <dbReference type="ARBA" id="ARBA00001936"/>
    </source>
</evidence>
<dbReference type="InterPro" id="IPR043519">
    <property type="entry name" value="NT_sf"/>
</dbReference>
<reference evidence="10" key="1">
    <citation type="journal article" date="2021" name="Mol. Ecol. Resour.">
        <title>Apolygus lucorum genome provides insights into omnivorousness and mesophyll feeding.</title>
        <authorList>
            <person name="Liu Y."/>
            <person name="Liu H."/>
            <person name="Wang H."/>
            <person name="Huang T."/>
            <person name="Liu B."/>
            <person name="Yang B."/>
            <person name="Yin L."/>
            <person name="Li B."/>
            <person name="Zhang Y."/>
            <person name="Zhang S."/>
            <person name="Jiang F."/>
            <person name="Zhang X."/>
            <person name="Ren Y."/>
            <person name="Wang B."/>
            <person name="Wang S."/>
            <person name="Lu Y."/>
            <person name="Wu K."/>
            <person name="Fan W."/>
            <person name="Wang G."/>
        </authorList>
    </citation>
    <scope>NUCLEOTIDE SEQUENCE</scope>
    <source>
        <strain evidence="10">12Hb</strain>
    </source>
</reference>
<comment type="cofactor">
    <cofactor evidence="1">
        <name>Mn(2+)</name>
        <dbReference type="ChEBI" id="CHEBI:29035"/>
    </cofactor>
</comment>
<dbReference type="GO" id="GO:1990817">
    <property type="term" value="F:poly(A) RNA polymerase activity"/>
    <property type="evidence" value="ECO:0007669"/>
    <property type="project" value="UniProtKB-EC"/>
</dbReference>
<evidence type="ECO:0000313" key="11">
    <source>
        <dbReference type="Proteomes" id="UP000466442"/>
    </source>
</evidence>
<evidence type="ECO:0000256" key="3">
    <source>
        <dbReference type="ARBA" id="ARBA00012388"/>
    </source>
</evidence>
<keyword evidence="5" id="KW-0479">Metal-binding</keyword>
<dbReference type="InterPro" id="IPR002058">
    <property type="entry name" value="PAP_assoc"/>
</dbReference>
<evidence type="ECO:0000256" key="7">
    <source>
        <dbReference type="SAM" id="MobiDB-lite"/>
    </source>
</evidence>
<dbReference type="EC" id="2.7.7.19" evidence="3"/>
<dbReference type="SUPFAM" id="SSF81631">
    <property type="entry name" value="PAP/OAS1 substrate-binding domain"/>
    <property type="match status" value="1"/>
</dbReference>
<dbReference type="GO" id="GO:0003729">
    <property type="term" value="F:mRNA binding"/>
    <property type="evidence" value="ECO:0007669"/>
    <property type="project" value="TreeGrafter"/>
</dbReference>
<dbReference type="AlphaFoldDB" id="A0A8S9WN63"/>
<accession>A0A8S9WN63</accession>
<keyword evidence="4" id="KW-0808">Transferase</keyword>
<evidence type="ECO:0000256" key="2">
    <source>
        <dbReference type="ARBA" id="ARBA00008593"/>
    </source>
</evidence>
<evidence type="ECO:0000313" key="10">
    <source>
        <dbReference type="EMBL" id="KAF6197679.1"/>
    </source>
</evidence>
<dbReference type="FunFam" id="1.10.1410.10:FF:000003">
    <property type="entry name" value="non-canonical poly(A) RNA polymerase PAPD7"/>
    <property type="match status" value="1"/>
</dbReference>
<proteinExistence type="inferred from homology"/>
<evidence type="ECO:0000256" key="4">
    <source>
        <dbReference type="ARBA" id="ARBA00022679"/>
    </source>
</evidence>
<dbReference type="PANTHER" id="PTHR23092:SF15">
    <property type="entry name" value="INACTIVE NON-CANONICAL POLY(A) RNA POLYMERASE PROTEIN TRF4-2-RELATED"/>
    <property type="match status" value="1"/>
</dbReference>
<evidence type="ECO:0000259" key="8">
    <source>
        <dbReference type="Pfam" id="PF03828"/>
    </source>
</evidence>
<feature type="compositionally biased region" description="Basic and acidic residues" evidence="7">
    <location>
        <begin position="498"/>
        <end position="508"/>
    </location>
</feature>
<dbReference type="Proteomes" id="UP000466442">
    <property type="component" value="Unassembled WGS sequence"/>
</dbReference>
<dbReference type="GO" id="GO:0046872">
    <property type="term" value="F:metal ion binding"/>
    <property type="evidence" value="ECO:0007669"/>
    <property type="project" value="UniProtKB-KW"/>
</dbReference>
<keyword evidence="6" id="KW-0460">Magnesium</keyword>
<evidence type="ECO:0000259" key="9">
    <source>
        <dbReference type="Pfam" id="PF22600"/>
    </source>
</evidence>
<dbReference type="GO" id="GO:0031123">
    <property type="term" value="P:RNA 3'-end processing"/>
    <property type="evidence" value="ECO:0007669"/>
    <property type="project" value="TreeGrafter"/>
</dbReference>
<dbReference type="Pfam" id="PF22600">
    <property type="entry name" value="MTPAP-like_central"/>
    <property type="match status" value="1"/>
</dbReference>
<evidence type="ECO:0000256" key="6">
    <source>
        <dbReference type="ARBA" id="ARBA00022842"/>
    </source>
</evidence>
<name>A0A8S9WN63_APOLU</name>
<feature type="domain" description="Poly(A) RNA polymerase mitochondrial-like central palm" evidence="9">
    <location>
        <begin position="95"/>
        <end position="225"/>
    </location>
</feature>
<organism evidence="10 11">
    <name type="scientific">Apolygus lucorum</name>
    <name type="common">Small green plant bug</name>
    <name type="synonym">Lygocoris lucorum</name>
    <dbReference type="NCBI Taxonomy" id="248454"/>
    <lineage>
        <taxon>Eukaryota</taxon>
        <taxon>Metazoa</taxon>
        <taxon>Ecdysozoa</taxon>
        <taxon>Arthropoda</taxon>
        <taxon>Hexapoda</taxon>
        <taxon>Insecta</taxon>
        <taxon>Pterygota</taxon>
        <taxon>Neoptera</taxon>
        <taxon>Paraneoptera</taxon>
        <taxon>Hemiptera</taxon>
        <taxon>Heteroptera</taxon>
        <taxon>Panheteroptera</taxon>
        <taxon>Cimicomorpha</taxon>
        <taxon>Miridae</taxon>
        <taxon>Mirini</taxon>
        <taxon>Apolygus</taxon>
    </lineage>
</organism>
<comment type="similarity">
    <text evidence="2">Belongs to the DNA polymerase type-B-like family.</text>
</comment>
<feature type="compositionally biased region" description="Basic residues" evidence="7">
    <location>
        <begin position="411"/>
        <end position="421"/>
    </location>
</feature>
<dbReference type="GO" id="GO:0043634">
    <property type="term" value="P:polyadenylation-dependent ncRNA catabolic process"/>
    <property type="evidence" value="ECO:0007669"/>
    <property type="project" value="TreeGrafter"/>
</dbReference>
<dbReference type="Gene3D" id="3.30.460.10">
    <property type="entry name" value="Beta Polymerase, domain 2"/>
    <property type="match status" value="1"/>
</dbReference>
<evidence type="ECO:0000256" key="5">
    <source>
        <dbReference type="ARBA" id="ARBA00022723"/>
    </source>
</evidence>
<dbReference type="PANTHER" id="PTHR23092">
    <property type="entry name" value="POLY(A) RNA POLYMERASE"/>
    <property type="match status" value="1"/>
</dbReference>
<comment type="caution">
    <text evidence="10">The sequence shown here is derived from an EMBL/GenBank/DDBJ whole genome shotgun (WGS) entry which is preliminary data.</text>
</comment>
<sequence>MDPKLGWYPPEQEGPAKEQWDRIWRKFNKFHKNDKTNEIMDGPNNKRKDPHEIWKQNWASTYGLHHNHDILIGQYGGEPWRRADKSYDTRPIMALHQEILEFYEYMSPTPEEHNMRSQVVSNIEQLVLELWPNAHVEVFGSFRTGLYLPTSDIDLVVIGDWEKLPLRTLEETLLNKGVCTKENIKVLDKATVPIVKLTDKASGVKVDISFNMNNGVRSAELIKEFKAKYPVLGKLVLVLKQFLLQRDLNEVFHGGISSYSLILMTVSFLQLHPRGEHSLQNANFAVLLIEFFELYGRKFNYMKAAIRIKNGGTYISKQEMQKDMKDGHRPSVLCIEDPLTPGNDIGRGSYGALHVRQAFEYAYISLSQAVNPLNSMVIPTNSFSILGRIVKVRDRVIQYRSWVRSNFPVKRRPDRRRRRPRVTSPCRLSEAATTPRATTTNLLSAVSRQQLANQKSRLPIVNLPSDGGAAPANEAFFESKRLHSTLQQSKTSQRRQKPRNEELVESRPKAALYLPRNHLLTRRKQPLQIFLPPSCIIPPPSPPLLVHST</sequence>
<protein>
    <recommendedName>
        <fullName evidence="3">polynucleotide adenylyltransferase</fullName>
        <ecNumber evidence="3">2.7.7.19</ecNumber>
    </recommendedName>
</protein>
<feature type="region of interest" description="Disordered" evidence="7">
    <location>
        <begin position="411"/>
        <end position="434"/>
    </location>
</feature>
<dbReference type="EMBL" id="WIXP02000017">
    <property type="protein sequence ID" value="KAF6197679.1"/>
    <property type="molecule type" value="Genomic_DNA"/>
</dbReference>
<dbReference type="FunFam" id="3.30.460.10:FF:000006">
    <property type="entry name" value="non-canonical poly(A) RNA polymerase PAPD5"/>
    <property type="match status" value="1"/>
</dbReference>
<gene>
    <name evidence="10" type="ORF">GE061_008645</name>
</gene>
<dbReference type="OrthoDB" id="273917at2759"/>
<dbReference type="GO" id="GO:0031499">
    <property type="term" value="C:TRAMP complex"/>
    <property type="evidence" value="ECO:0007669"/>
    <property type="project" value="TreeGrafter"/>
</dbReference>